<sequence length="271" mass="32334">MVSREQKQEAIMLIKPKLGERKSCRLLKVSRTGFRNRFKFFDKDKELKERIRELAYKYKRAGYRQIHDFIRKEARVNHKRIYRLYVELGLKYRIKQRRKRLPLPTVPKLLPGAFGERWSMDFMSDSLYSGRRFRILNIIDDYGRLAIATQPEFSIPSERVVRILNEVIEVYGLPKQIVVDNGPEFTSKSFLKWTQEKGIDIHFTTPGKPTENAFIESFNGKMRNECLNENWFKNIEEARRLVEDWRNFYNSERPHSSLGGRTPEEYLRCSA</sequence>
<dbReference type="GO" id="GO:0003676">
    <property type="term" value="F:nucleic acid binding"/>
    <property type="evidence" value="ECO:0007669"/>
    <property type="project" value="InterPro"/>
</dbReference>
<dbReference type="SUPFAM" id="SSF53098">
    <property type="entry name" value="Ribonuclease H-like"/>
    <property type="match status" value="1"/>
</dbReference>
<protein>
    <submittedName>
        <fullName evidence="3">Putative insertion element IS407</fullName>
    </submittedName>
</protein>
<dbReference type="InterPro" id="IPR036397">
    <property type="entry name" value="RNaseH_sf"/>
</dbReference>
<organism evidence="3 4">
    <name type="scientific">Leptospira noguchii str. 2001034031</name>
    <dbReference type="NCBI Taxonomy" id="1193053"/>
    <lineage>
        <taxon>Bacteria</taxon>
        <taxon>Pseudomonadati</taxon>
        <taxon>Spirochaetota</taxon>
        <taxon>Spirochaetia</taxon>
        <taxon>Leptospirales</taxon>
        <taxon>Leptospiraceae</taxon>
        <taxon>Leptospira</taxon>
    </lineage>
</organism>
<reference evidence="3 4" key="1">
    <citation type="submission" date="2013-01" db="EMBL/GenBank/DDBJ databases">
        <authorList>
            <person name="Harkins D.M."/>
            <person name="Durkin A.S."/>
            <person name="Brinkac L.M."/>
            <person name="Haft D.H."/>
            <person name="Selengut J.D."/>
            <person name="Sanka R."/>
            <person name="DePew J."/>
            <person name="Purushe J."/>
            <person name="Whelen A.C."/>
            <person name="Vinetz J.M."/>
            <person name="Sutton G.G."/>
            <person name="Nierman W.C."/>
            <person name="Fouts D.E."/>
        </authorList>
    </citation>
    <scope>NUCLEOTIDE SEQUENCE [LARGE SCALE GENOMIC DNA]</scope>
    <source>
        <strain evidence="3 4">2001034031</strain>
    </source>
</reference>
<dbReference type="PANTHER" id="PTHR47515">
    <property type="entry name" value="LOW CALCIUM RESPONSE LOCUS PROTEIN T"/>
    <property type="match status" value="1"/>
</dbReference>
<dbReference type="Proteomes" id="UP000012138">
    <property type="component" value="Unassembled WGS sequence"/>
</dbReference>
<dbReference type="Gene3D" id="3.30.420.10">
    <property type="entry name" value="Ribonuclease H-like superfamily/Ribonuclease H"/>
    <property type="match status" value="1"/>
</dbReference>
<dbReference type="Pfam" id="PF13683">
    <property type="entry name" value="rve_3"/>
    <property type="match status" value="1"/>
</dbReference>
<gene>
    <name evidence="2" type="ORF">LEP1GSC024_4089</name>
    <name evidence="3" type="ORF">LEP1GSC024_4355</name>
</gene>
<comment type="caution">
    <text evidence="3">The sequence shown here is derived from an EMBL/GenBank/DDBJ whole genome shotgun (WGS) entry which is preliminary data.</text>
</comment>
<accession>M6YW64</accession>
<dbReference type="EMBL" id="AKXB02000036">
    <property type="protein sequence ID" value="EMO90618.1"/>
    <property type="molecule type" value="Genomic_DNA"/>
</dbReference>
<proteinExistence type="predicted"/>
<evidence type="ECO:0000313" key="2">
    <source>
        <dbReference type="EMBL" id="EMO88138.1"/>
    </source>
</evidence>
<dbReference type="Pfam" id="PF13276">
    <property type="entry name" value="HTH_21"/>
    <property type="match status" value="1"/>
</dbReference>
<evidence type="ECO:0000259" key="1">
    <source>
        <dbReference type="PROSITE" id="PS50994"/>
    </source>
</evidence>
<dbReference type="AlphaFoldDB" id="M6YW64"/>
<dbReference type="PANTHER" id="PTHR47515:SF1">
    <property type="entry name" value="BLR2054 PROTEIN"/>
    <property type="match status" value="1"/>
</dbReference>
<evidence type="ECO:0000313" key="4">
    <source>
        <dbReference type="Proteomes" id="UP000012138"/>
    </source>
</evidence>
<dbReference type="NCBIfam" id="NF033516">
    <property type="entry name" value="transpos_IS3"/>
    <property type="match status" value="1"/>
</dbReference>
<dbReference type="PROSITE" id="PS50994">
    <property type="entry name" value="INTEGRASE"/>
    <property type="match status" value="1"/>
</dbReference>
<feature type="domain" description="Integrase catalytic" evidence="1">
    <location>
        <begin position="107"/>
        <end position="271"/>
    </location>
</feature>
<dbReference type="InterPro" id="IPR001584">
    <property type="entry name" value="Integrase_cat-core"/>
</dbReference>
<dbReference type="EMBL" id="AKXB02000134">
    <property type="protein sequence ID" value="EMO88138.1"/>
    <property type="molecule type" value="Genomic_DNA"/>
</dbReference>
<dbReference type="InterPro" id="IPR048020">
    <property type="entry name" value="Transpos_IS3"/>
</dbReference>
<name>M6YW64_9LEPT</name>
<dbReference type="InterPro" id="IPR025948">
    <property type="entry name" value="HTH-like_dom"/>
</dbReference>
<evidence type="ECO:0000313" key="3">
    <source>
        <dbReference type="EMBL" id="EMO90618.1"/>
    </source>
</evidence>
<dbReference type="GO" id="GO:0015074">
    <property type="term" value="P:DNA integration"/>
    <property type="evidence" value="ECO:0007669"/>
    <property type="project" value="InterPro"/>
</dbReference>
<dbReference type="InterPro" id="IPR012337">
    <property type="entry name" value="RNaseH-like_sf"/>
</dbReference>